<reference evidence="4 5" key="1">
    <citation type="submission" date="2024-10" db="EMBL/GenBank/DDBJ databases">
        <title>The Natural Products Discovery Center: Release of the First 8490 Sequenced Strains for Exploring Actinobacteria Biosynthetic Diversity.</title>
        <authorList>
            <person name="Kalkreuter E."/>
            <person name="Kautsar S.A."/>
            <person name="Yang D."/>
            <person name="Bader C.D."/>
            <person name="Teijaro C.N."/>
            <person name="Fluegel L."/>
            <person name="Davis C.M."/>
            <person name="Simpson J.R."/>
            <person name="Lauterbach L."/>
            <person name="Steele A.D."/>
            <person name="Gui C."/>
            <person name="Meng S."/>
            <person name="Li G."/>
            <person name="Viehrig K."/>
            <person name="Ye F."/>
            <person name="Su P."/>
            <person name="Kiefer A.F."/>
            <person name="Nichols A."/>
            <person name="Cepeda A.J."/>
            <person name="Yan W."/>
            <person name="Fan B."/>
            <person name="Jiang Y."/>
            <person name="Adhikari A."/>
            <person name="Zheng C.-J."/>
            <person name="Schuster L."/>
            <person name="Cowan T.M."/>
            <person name="Smanski M.J."/>
            <person name="Chevrette M.G."/>
            <person name="De Carvalho L.P.S."/>
            <person name="Shen B."/>
        </authorList>
    </citation>
    <scope>NUCLEOTIDE SEQUENCE [LARGE SCALE GENOMIC DNA]</scope>
    <source>
        <strain evidence="4 5">NPDC017990</strain>
    </source>
</reference>
<evidence type="ECO:0000259" key="3">
    <source>
        <dbReference type="Pfam" id="PF17482"/>
    </source>
</evidence>
<keyword evidence="5" id="KW-1185">Reference proteome</keyword>
<dbReference type="PANTHER" id="PTHR35861">
    <property type="match status" value="1"/>
</dbReference>
<name>A0ABW7QFY4_9ACTN</name>
<evidence type="ECO:0000256" key="1">
    <source>
        <dbReference type="ARBA" id="ARBA00008005"/>
    </source>
</evidence>
<dbReference type="Gene3D" id="3.40.50.11780">
    <property type="match status" value="2"/>
</dbReference>
<proteinExistence type="inferred from homology"/>
<protein>
    <submittedName>
        <fullName evidence="4">Phage tail sheath family protein</fullName>
    </submittedName>
</protein>
<evidence type="ECO:0000259" key="2">
    <source>
        <dbReference type="Pfam" id="PF04984"/>
    </source>
</evidence>
<dbReference type="PANTHER" id="PTHR35861:SF1">
    <property type="entry name" value="PHAGE TAIL SHEATH PROTEIN"/>
    <property type="match status" value="1"/>
</dbReference>
<dbReference type="InterPro" id="IPR052042">
    <property type="entry name" value="Tail_sheath_structural"/>
</dbReference>
<dbReference type="InterPro" id="IPR035089">
    <property type="entry name" value="Phage_sheath_subtilisin"/>
</dbReference>
<sequence>MPVQTSYPGVYVQEVPSGAHSITGVATSVAAFVGQARRGPVNVPVPVGSLAQYVRTFGTPWDEARPTGHAVQMFFANGGSQAVVVRVVGTVTVGGTTVPAPAAFAQLLGGTGTPPPARLVLTARGAGTWANKVGGTGMEGVVAYGTSDNPRDQFGVTVRLRGPDPRTGESAVLAEETYTGLSMSTAHPRFAPRVLADSTLVTAALATGAQTTSDQAVSRGVDVGATTVKLGASNGTLRVSVDYGPPIDLVLFTAAPADLAKSAVRDAIDAAALAAGLQLTSKTNIPTPDNRFELTTTATGGGADRSITVLPAAQNDASQTLGLGRAWGGTEISGAAGIRPNETGSGPFGFAGGSNGTFSADSVVPASGSGGIYAFGTLEFPRFNLLCLPDLPATDLGKVATLANNQKLTEAMAYCTRERAFLIVDTPRDWPVSPAPGLGGLPALGEHAALYYPRVTMVETGTGGLPVTLSLPPCGAVAGVMARTDAARGVWKAPAGLADGPLAGIAGLDVPTDDALSGVLNPRGVNVLRTFPGAGAVVWGARTLKGADTQSSDFKYVPVRRLTDLIASSLYLGTQFAVFEPNDPDLWTQLRLAVTAFMRTLFDQGAFQQSTSRAETDSFFVTCDETVNPQSEIDLGRVNVVVGFAPLKPAEFVVVTITQISQLEA</sequence>
<dbReference type="InterPro" id="IPR020287">
    <property type="entry name" value="Tail_sheath_C"/>
</dbReference>
<dbReference type="Pfam" id="PF04984">
    <property type="entry name" value="Phage_sheath_1"/>
    <property type="match status" value="1"/>
</dbReference>
<feature type="domain" description="Tail sheath protein C-terminal" evidence="3">
    <location>
        <begin position="549"/>
        <end position="658"/>
    </location>
</feature>
<accession>A0ABW7QFY4</accession>
<comment type="caution">
    <text evidence="4">The sequence shown here is derived from an EMBL/GenBank/DDBJ whole genome shotgun (WGS) entry which is preliminary data.</text>
</comment>
<evidence type="ECO:0000313" key="4">
    <source>
        <dbReference type="EMBL" id="MFH8543863.1"/>
    </source>
</evidence>
<comment type="similarity">
    <text evidence="1">Belongs to the myoviridae tail sheath protein family.</text>
</comment>
<feature type="domain" description="Tail sheath protein subtilisin-like" evidence="2">
    <location>
        <begin position="444"/>
        <end position="544"/>
    </location>
</feature>
<organism evidence="4 5">
    <name type="scientific">Streptomyces longisporoflavus</name>
    <dbReference type="NCBI Taxonomy" id="28044"/>
    <lineage>
        <taxon>Bacteria</taxon>
        <taxon>Bacillati</taxon>
        <taxon>Actinomycetota</taxon>
        <taxon>Actinomycetes</taxon>
        <taxon>Kitasatosporales</taxon>
        <taxon>Streptomycetaceae</taxon>
        <taxon>Streptomyces</taxon>
    </lineage>
</organism>
<dbReference type="EMBL" id="JBIRGQ010000001">
    <property type="protein sequence ID" value="MFH8543863.1"/>
    <property type="molecule type" value="Genomic_DNA"/>
</dbReference>
<gene>
    <name evidence="4" type="ORF">ACH4F9_02480</name>
</gene>
<dbReference type="Pfam" id="PF17482">
    <property type="entry name" value="Phage_sheath_1C"/>
    <property type="match status" value="1"/>
</dbReference>
<evidence type="ECO:0000313" key="5">
    <source>
        <dbReference type="Proteomes" id="UP001610818"/>
    </source>
</evidence>
<dbReference type="Proteomes" id="UP001610818">
    <property type="component" value="Unassembled WGS sequence"/>
</dbReference>
<dbReference type="RefSeq" id="WP_397707089.1">
    <property type="nucleotide sequence ID" value="NZ_JBIRGN010000001.1"/>
</dbReference>